<organism evidence="1 2">
    <name type="scientific">Dethiosulfovibrio salsuginis</name>
    <dbReference type="NCBI Taxonomy" id="561720"/>
    <lineage>
        <taxon>Bacteria</taxon>
        <taxon>Thermotogati</taxon>
        <taxon>Synergistota</taxon>
        <taxon>Synergistia</taxon>
        <taxon>Synergistales</taxon>
        <taxon>Dethiosulfovibrionaceae</taxon>
        <taxon>Dethiosulfovibrio</taxon>
    </lineage>
</organism>
<dbReference type="STRING" id="561720.SAMN06275492_1405"/>
<dbReference type="AlphaFoldDB" id="A0A1X7KZL5"/>
<dbReference type="Proteomes" id="UP000193355">
    <property type="component" value="Unassembled WGS sequence"/>
</dbReference>
<name>A0A1X7KZL5_9BACT</name>
<proteinExistence type="predicted"/>
<gene>
    <name evidence="1" type="ORF">SAMN06275492_1405</name>
</gene>
<evidence type="ECO:0000313" key="1">
    <source>
        <dbReference type="EMBL" id="SMG46482.1"/>
    </source>
</evidence>
<dbReference type="EMBL" id="FXBB01000040">
    <property type="protein sequence ID" value="SMG46482.1"/>
    <property type="molecule type" value="Genomic_DNA"/>
</dbReference>
<protein>
    <submittedName>
        <fullName evidence="1">Uncharacterized protein</fullName>
    </submittedName>
</protein>
<accession>A0A1X7KZL5</accession>
<sequence length="88" mass="9850">MPFAKDHFLVYNVSHILKKQTKEGAAVKDSSCFIVNIIVSLVVISCRSHPGVKEQLLSACNRKLTNFRPGSHDPGLFCMDITKSREVF</sequence>
<reference evidence="2" key="1">
    <citation type="submission" date="2017-04" db="EMBL/GenBank/DDBJ databases">
        <authorList>
            <person name="Varghese N."/>
            <person name="Submissions S."/>
        </authorList>
    </citation>
    <scope>NUCLEOTIDE SEQUENCE [LARGE SCALE GENOMIC DNA]</scope>
    <source>
        <strain evidence="2">USBA 82</strain>
    </source>
</reference>
<keyword evidence="2" id="KW-1185">Reference proteome</keyword>
<evidence type="ECO:0000313" key="2">
    <source>
        <dbReference type="Proteomes" id="UP000193355"/>
    </source>
</evidence>